<evidence type="ECO:0000256" key="1">
    <source>
        <dbReference type="SAM" id="Phobius"/>
    </source>
</evidence>
<reference evidence="2" key="1">
    <citation type="submission" date="2020-01" db="EMBL/GenBank/DDBJ databases">
        <authorList>
            <person name="Meier V. D."/>
            <person name="Meier V D."/>
        </authorList>
    </citation>
    <scope>NUCLEOTIDE SEQUENCE</scope>
    <source>
        <strain evidence="2">HLG_WM_MAG_10</strain>
    </source>
</reference>
<feature type="transmembrane region" description="Helical" evidence="1">
    <location>
        <begin position="6"/>
        <end position="24"/>
    </location>
</feature>
<organism evidence="2">
    <name type="scientific">uncultured Aureispira sp</name>
    <dbReference type="NCBI Taxonomy" id="1331704"/>
    <lineage>
        <taxon>Bacteria</taxon>
        <taxon>Pseudomonadati</taxon>
        <taxon>Bacteroidota</taxon>
        <taxon>Saprospiria</taxon>
        <taxon>Saprospirales</taxon>
        <taxon>Saprospiraceae</taxon>
        <taxon>Aureispira</taxon>
        <taxon>environmental samples</taxon>
    </lineage>
</organism>
<proteinExistence type="predicted"/>
<dbReference type="AlphaFoldDB" id="A0A6S6UH91"/>
<name>A0A6S6UH91_9BACT</name>
<feature type="non-terminal residue" evidence="2">
    <location>
        <position position="1"/>
    </location>
</feature>
<sequence>SLVLVAKEPIIAVVVLVVMGRMLLRLRAPLVLRFDEQSITYGWQILGRGLKNTPWTAVKSYTFKEVSLIVRDGRTANYLTQIPQTALALQLTSGQTVLLGVKDVESAKVALAQI</sequence>
<gene>
    <name evidence="2" type="ORF">HELGO_WM20797</name>
</gene>
<evidence type="ECO:0000313" key="2">
    <source>
        <dbReference type="EMBL" id="CAA6826519.1"/>
    </source>
</evidence>
<keyword evidence="1" id="KW-0472">Membrane</keyword>
<keyword evidence="1" id="KW-1133">Transmembrane helix</keyword>
<keyword evidence="1" id="KW-0812">Transmembrane</keyword>
<protein>
    <submittedName>
        <fullName evidence="2">Uncharacterized protein</fullName>
    </submittedName>
</protein>
<dbReference type="EMBL" id="CACVAQ010000382">
    <property type="protein sequence ID" value="CAA6826519.1"/>
    <property type="molecule type" value="Genomic_DNA"/>
</dbReference>
<accession>A0A6S6UH91</accession>